<proteinExistence type="predicted"/>
<dbReference type="InterPro" id="IPR045676">
    <property type="entry name" value="DUF6194"/>
</dbReference>
<keyword evidence="3" id="KW-1185">Reference proteome</keyword>
<dbReference type="Pfam" id="PF19694">
    <property type="entry name" value="DUF6194"/>
    <property type="match status" value="1"/>
</dbReference>
<dbReference type="EMBL" id="JBHUOF010000023">
    <property type="protein sequence ID" value="MFD2801252.1"/>
    <property type="molecule type" value="Genomic_DNA"/>
</dbReference>
<protein>
    <submittedName>
        <fullName evidence="2">DUF6194 family protein</fullName>
    </submittedName>
</protein>
<evidence type="ECO:0000259" key="1">
    <source>
        <dbReference type="Pfam" id="PF19694"/>
    </source>
</evidence>
<dbReference type="Proteomes" id="UP001597478">
    <property type="component" value="Unassembled WGS sequence"/>
</dbReference>
<evidence type="ECO:0000313" key="2">
    <source>
        <dbReference type="EMBL" id="MFD2801252.1"/>
    </source>
</evidence>
<accession>A0ABW5WBF8</accession>
<reference evidence="3" key="1">
    <citation type="journal article" date="2019" name="Int. J. Syst. Evol. Microbiol.">
        <title>The Global Catalogue of Microorganisms (GCM) 10K type strain sequencing project: providing services to taxonomists for standard genome sequencing and annotation.</title>
        <authorList>
            <consortium name="The Broad Institute Genomics Platform"/>
            <consortium name="The Broad Institute Genome Sequencing Center for Infectious Disease"/>
            <person name="Wu L."/>
            <person name="Ma J."/>
        </authorList>
    </citation>
    <scope>NUCLEOTIDE SEQUENCE [LARGE SCALE GENOMIC DNA]</scope>
    <source>
        <strain evidence="3">IBRC-M 10906</strain>
    </source>
</reference>
<sequence>MEIDQIRADLAAHPGTRLVELNGDSYAIYDPRGDLPPERQLPWATIVTSDAHDTASNLDRAGVFRLNLGLPRARFRELVDPGRDYDLTAIDVLLPHPVYGGQNWVCVLNPERTWPLVRELLAEAAAFAVRKYDNAERRRAAT</sequence>
<organism evidence="2 3">
    <name type="scientific">Prauserella oleivorans</name>
    <dbReference type="NCBI Taxonomy" id="1478153"/>
    <lineage>
        <taxon>Bacteria</taxon>
        <taxon>Bacillati</taxon>
        <taxon>Actinomycetota</taxon>
        <taxon>Actinomycetes</taxon>
        <taxon>Pseudonocardiales</taxon>
        <taxon>Pseudonocardiaceae</taxon>
        <taxon>Prauserella</taxon>
    </lineage>
</organism>
<feature type="domain" description="DUF6194" evidence="1">
    <location>
        <begin position="1"/>
        <end position="135"/>
    </location>
</feature>
<gene>
    <name evidence="2" type="ORF">ACFS2C_17805</name>
</gene>
<comment type="caution">
    <text evidence="2">The sequence shown here is derived from an EMBL/GenBank/DDBJ whole genome shotgun (WGS) entry which is preliminary data.</text>
</comment>
<name>A0ABW5WBF8_9PSEU</name>
<dbReference type="RefSeq" id="WP_377393997.1">
    <property type="nucleotide sequence ID" value="NZ_JBHSAN010000051.1"/>
</dbReference>
<evidence type="ECO:0000313" key="3">
    <source>
        <dbReference type="Proteomes" id="UP001597478"/>
    </source>
</evidence>